<evidence type="ECO:0000259" key="1">
    <source>
        <dbReference type="Pfam" id="PF00144"/>
    </source>
</evidence>
<dbReference type="PANTHER" id="PTHR46825">
    <property type="entry name" value="D-ALANYL-D-ALANINE-CARBOXYPEPTIDASE/ENDOPEPTIDASE AMPH"/>
    <property type="match status" value="1"/>
</dbReference>
<sequence length="340" mass="38132">MGIDEYLEQRFEQLALPGLSCSFGFGEQIQSYAYGLCDIESKRSLDVNSIFNIASVGKLITSVCILKLAEENSFTLNTPITELISKIPSQWNSVKISHLLTHSSGIINYTDVPDYWAECSLDVPKARILEYVNDRELTFEPGSNWKYSNTGFYLLGMIIEKVSKLDYFDFALKLISECRPGLKILKTDDRLSSPGKVTGYLRKGDKFVLPPYYSNSGTFSAGGFSATLHDFLEFERALFNGEILSKGSLAMLTQPFFKEDGSVLSGPDVKLKFEMTHGLFRFRRSGRTQLAHGGEIMGFKTDYMRMVDADFSAILSANTDTDFGGLEMLNKIYDLAITKY</sequence>
<protein>
    <submittedName>
        <fullName evidence="2">Beta-lactamase</fullName>
    </submittedName>
</protein>
<dbReference type="EMBL" id="FUYR01000001">
    <property type="protein sequence ID" value="SKB31031.1"/>
    <property type="molecule type" value="Genomic_DNA"/>
</dbReference>
<evidence type="ECO:0000313" key="2">
    <source>
        <dbReference type="EMBL" id="SKB31031.1"/>
    </source>
</evidence>
<dbReference type="PANTHER" id="PTHR46825:SF9">
    <property type="entry name" value="BETA-LACTAMASE-RELATED DOMAIN-CONTAINING PROTEIN"/>
    <property type="match status" value="1"/>
</dbReference>
<dbReference type="STRING" id="572036.SAMN05661099_0420"/>
<dbReference type="Proteomes" id="UP000189981">
    <property type="component" value="Unassembled WGS sequence"/>
</dbReference>
<organism evidence="2 3">
    <name type="scientific">Daejeonella lutea</name>
    <dbReference type="NCBI Taxonomy" id="572036"/>
    <lineage>
        <taxon>Bacteria</taxon>
        <taxon>Pseudomonadati</taxon>
        <taxon>Bacteroidota</taxon>
        <taxon>Sphingobacteriia</taxon>
        <taxon>Sphingobacteriales</taxon>
        <taxon>Sphingobacteriaceae</taxon>
        <taxon>Daejeonella</taxon>
    </lineage>
</organism>
<keyword evidence="3" id="KW-1185">Reference proteome</keyword>
<dbReference type="SUPFAM" id="SSF56601">
    <property type="entry name" value="beta-lactamase/transpeptidase-like"/>
    <property type="match status" value="1"/>
</dbReference>
<dbReference type="RefSeq" id="WP_079700929.1">
    <property type="nucleotide sequence ID" value="NZ_FUYR01000001.1"/>
</dbReference>
<accession>A0A1T5A7Q0</accession>
<evidence type="ECO:0000313" key="3">
    <source>
        <dbReference type="Proteomes" id="UP000189981"/>
    </source>
</evidence>
<name>A0A1T5A7Q0_9SPHI</name>
<proteinExistence type="predicted"/>
<dbReference type="Gene3D" id="3.40.710.10">
    <property type="entry name" value="DD-peptidase/beta-lactamase superfamily"/>
    <property type="match status" value="1"/>
</dbReference>
<dbReference type="AlphaFoldDB" id="A0A1T5A7Q0"/>
<feature type="domain" description="Beta-lactamase-related" evidence="1">
    <location>
        <begin position="4"/>
        <end position="322"/>
    </location>
</feature>
<dbReference type="InterPro" id="IPR050491">
    <property type="entry name" value="AmpC-like"/>
</dbReference>
<dbReference type="Pfam" id="PF00144">
    <property type="entry name" value="Beta-lactamase"/>
    <property type="match status" value="1"/>
</dbReference>
<gene>
    <name evidence="2" type="ORF">SAMN05661099_0420</name>
</gene>
<dbReference type="OrthoDB" id="9798166at2"/>
<dbReference type="InterPro" id="IPR001466">
    <property type="entry name" value="Beta-lactam-related"/>
</dbReference>
<reference evidence="3" key="1">
    <citation type="submission" date="2017-02" db="EMBL/GenBank/DDBJ databases">
        <authorList>
            <person name="Varghese N."/>
            <person name="Submissions S."/>
        </authorList>
    </citation>
    <scope>NUCLEOTIDE SEQUENCE [LARGE SCALE GENOMIC DNA]</scope>
    <source>
        <strain evidence="3">DSM 22385</strain>
    </source>
</reference>
<dbReference type="InterPro" id="IPR012338">
    <property type="entry name" value="Beta-lactam/transpept-like"/>
</dbReference>